<dbReference type="FunFam" id="1.20.1740.10:FF:000001">
    <property type="entry name" value="Amino acid permease"/>
    <property type="match status" value="1"/>
</dbReference>
<evidence type="ECO:0000256" key="4">
    <source>
        <dbReference type="ARBA" id="ARBA00022970"/>
    </source>
</evidence>
<feature type="transmembrane region" description="Helical" evidence="7">
    <location>
        <begin position="257"/>
        <end position="276"/>
    </location>
</feature>
<keyword evidence="6 7" id="KW-0472">Membrane</keyword>
<feature type="transmembrane region" description="Helical" evidence="7">
    <location>
        <begin position="141"/>
        <end position="163"/>
    </location>
</feature>
<dbReference type="Proteomes" id="UP000320333">
    <property type="component" value="Unassembled WGS sequence"/>
</dbReference>
<proteinExistence type="predicted"/>
<comment type="subcellular location">
    <subcellularLocation>
        <location evidence="1">Membrane</location>
        <topology evidence="1">Multi-pass membrane protein</topology>
    </subcellularLocation>
</comment>
<dbReference type="InterPro" id="IPR004840">
    <property type="entry name" value="Amino_acid_permease_CS"/>
</dbReference>
<feature type="domain" description="Amino acid permease/ SLC12A" evidence="8">
    <location>
        <begin position="31"/>
        <end position="483"/>
    </location>
</feature>
<dbReference type="GO" id="GO:0015171">
    <property type="term" value="F:amino acid transmembrane transporter activity"/>
    <property type="evidence" value="ECO:0007669"/>
    <property type="project" value="TreeGrafter"/>
</dbReference>
<sequence length="545" mass="59509">MSSLHAKEEDTASAVLNTRTGRLHRKMHARHLEMIAIGGSIGTGLLKKSGGAVFTAGPVGALLCFALVGVQVFGVITGLGEMATYLPVDGAFSQFPARFVSPALGFASGWNYWITWALCTPAELSAIATFMTYWTTAVQPWIWSAVYLVPLVLVNFIGVSGFAEVEYTLSFVKVVTVSLFLVVGTLVWLGVGTGRAKWFENWSPAIVGDDAISRFANVSSGGFVTAFYSYAGTELIGVTAGEVSNPRKAVPRAVTGTFYRIVIFYIGAIFLVGVLLPPDSSILNPNNAISQSPFVYVYSVIGINFAADVMNAVIIVAALSASNSALYACSRTLMRLSDEGNAPKVFSYVDKRGVPLVALSLTVLFCVASVLGGYLVGSGQMFNFISSTSGLGILIAWNIISYTHLRFRWGYLAQGRKLEDLPYVAPFFPYADILSLLLGTLIFVFILFGTFYQRTVFDLSWYMNTSWIYSGVPLIIILFIAYGLRAGIISGKGVFSGFKLIPYEEMDFESDRYIETEAERAENDALKQKPKTWAQWKSKLLYKLF</sequence>
<dbReference type="AlphaFoldDB" id="A0A507FL13"/>
<dbReference type="PANTHER" id="PTHR43341:SF1">
    <property type="entry name" value="GENERAL AMINO-ACID PERMEASE GAP1"/>
    <property type="match status" value="1"/>
</dbReference>
<keyword evidence="5 7" id="KW-1133">Transmembrane helix</keyword>
<dbReference type="OrthoDB" id="3900342at2759"/>
<reference evidence="9 10" key="1">
    <citation type="journal article" date="2019" name="Sci. Rep.">
        <title>Comparative genomics of chytrid fungi reveal insights into the obligate biotrophic and pathogenic lifestyle of Synchytrium endobioticum.</title>
        <authorList>
            <person name="van de Vossenberg B.T.L.H."/>
            <person name="Warris S."/>
            <person name="Nguyen H.D.T."/>
            <person name="van Gent-Pelzer M.P.E."/>
            <person name="Joly D.L."/>
            <person name="van de Geest H.C."/>
            <person name="Bonants P.J.M."/>
            <person name="Smith D.S."/>
            <person name="Levesque C.A."/>
            <person name="van der Lee T.A.J."/>
        </authorList>
    </citation>
    <scope>NUCLEOTIDE SEQUENCE [LARGE SCALE GENOMIC DNA]</scope>
    <source>
        <strain evidence="9 10">CBS 675.73</strain>
    </source>
</reference>
<gene>
    <name evidence="9" type="ORF">CcCBS67573_g03022</name>
</gene>
<dbReference type="EMBL" id="QEAP01000071">
    <property type="protein sequence ID" value="TPX75707.1"/>
    <property type="molecule type" value="Genomic_DNA"/>
</dbReference>
<evidence type="ECO:0000256" key="7">
    <source>
        <dbReference type="SAM" id="Phobius"/>
    </source>
</evidence>
<dbReference type="InterPro" id="IPR004841">
    <property type="entry name" value="AA-permease/SLC12A_dom"/>
</dbReference>
<evidence type="ECO:0000256" key="2">
    <source>
        <dbReference type="ARBA" id="ARBA00022448"/>
    </source>
</evidence>
<evidence type="ECO:0000313" key="10">
    <source>
        <dbReference type="Proteomes" id="UP000320333"/>
    </source>
</evidence>
<evidence type="ECO:0000259" key="8">
    <source>
        <dbReference type="Pfam" id="PF00324"/>
    </source>
</evidence>
<dbReference type="PANTHER" id="PTHR43341">
    <property type="entry name" value="AMINO ACID PERMEASE"/>
    <property type="match status" value="1"/>
</dbReference>
<keyword evidence="10" id="KW-1185">Reference proteome</keyword>
<protein>
    <recommendedName>
        <fullName evidence="8">Amino acid permease/ SLC12A domain-containing protein</fullName>
    </recommendedName>
</protein>
<keyword evidence="3 7" id="KW-0812">Transmembrane</keyword>
<evidence type="ECO:0000256" key="1">
    <source>
        <dbReference type="ARBA" id="ARBA00004141"/>
    </source>
</evidence>
<dbReference type="STRING" id="246404.A0A507FL13"/>
<evidence type="ECO:0000313" key="9">
    <source>
        <dbReference type="EMBL" id="TPX75707.1"/>
    </source>
</evidence>
<dbReference type="GO" id="GO:0016020">
    <property type="term" value="C:membrane"/>
    <property type="evidence" value="ECO:0007669"/>
    <property type="project" value="UniProtKB-SubCell"/>
</dbReference>
<evidence type="ECO:0000256" key="5">
    <source>
        <dbReference type="ARBA" id="ARBA00022989"/>
    </source>
</evidence>
<feature type="transmembrane region" description="Helical" evidence="7">
    <location>
        <begin position="421"/>
        <end position="447"/>
    </location>
</feature>
<comment type="caution">
    <text evidence="9">The sequence shown here is derived from an EMBL/GenBank/DDBJ whole genome shotgun (WGS) entry which is preliminary data.</text>
</comment>
<keyword evidence="4" id="KW-0029">Amino-acid transport</keyword>
<evidence type="ECO:0000256" key="6">
    <source>
        <dbReference type="ARBA" id="ARBA00023136"/>
    </source>
</evidence>
<dbReference type="PROSITE" id="PS00218">
    <property type="entry name" value="AMINO_ACID_PERMEASE_1"/>
    <property type="match status" value="1"/>
</dbReference>
<feature type="transmembrane region" description="Helical" evidence="7">
    <location>
        <begin position="467"/>
        <end position="484"/>
    </location>
</feature>
<name>A0A507FL13_9FUNG</name>
<feature type="transmembrane region" description="Helical" evidence="7">
    <location>
        <begin position="296"/>
        <end position="321"/>
    </location>
</feature>
<feature type="transmembrane region" description="Helical" evidence="7">
    <location>
        <begin position="52"/>
        <end position="76"/>
    </location>
</feature>
<feature type="transmembrane region" description="Helical" evidence="7">
    <location>
        <begin position="113"/>
        <end position="134"/>
    </location>
</feature>
<organism evidence="9 10">
    <name type="scientific">Chytriomyces confervae</name>
    <dbReference type="NCBI Taxonomy" id="246404"/>
    <lineage>
        <taxon>Eukaryota</taxon>
        <taxon>Fungi</taxon>
        <taxon>Fungi incertae sedis</taxon>
        <taxon>Chytridiomycota</taxon>
        <taxon>Chytridiomycota incertae sedis</taxon>
        <taxon>Chytridiomycetes</taxon>
        <taxon>Chytridiales</taxon>
        <taxon>Chytriomycetaceae</taxon>
        <taxon>Chytriomyces</taxon>
    </lineage>
</organism>
<feature type="transmembrane region" description="Helical" evidence="7">
    <location>
        <begin position="381"/>
        <end position="400"/>
    </location>
</feature>
<dbReference type="PIRSF" id="PIRSF006060">
    <property type="entry name" value="AA_transporter"/>
    <property type="match status" value="1"/>
</dbReference>
<accession>A0A507FL13</accession>
<feature type="transmembrane region" description="Helical" evidence="7">
    <location>
        <begin position="354"/>
        <end position="375"/>
    </location>
</feature>
<dbReference type="Gene3D" id="1.20.1740.10">
    <property type="entry name" value="Amino acid/polyamine transporter I"/>
    <property type="match status" value="1"/>
</dbReference>
<dbReference type="Pfam" id="PF00324">
    <property type="entry name" value="AA_permease"/>
    <property type="match status" value="1"/>
</dbReference>
<evidence type="ECO:0000256" key="3">
    <source>
        <dbReference type="ARBA" id="ARBA00022692"/>
    </source>
</evidence>
<dbReference type="InterPro" id="IPR050524">
    <property type="entry name" value="APC_YAT"/>
</dbReference>
<feature type="transmembrane region" description="Helical" evidence="7">
    <location>
        <begin position="169"/>
        <end position="191"/>
    </location>
</feature>
<keyword evidence="2" id="KW-0813">Transport</keyword>